<dbReference type="GO" id="GO:0006265">
    <property type="term" value="P:DNA topological change"/>
    <property type="evidence" value="ECO:0007669"/>
    <property type="project" value="UniProtKB-UniRule"/>
</dbReference>
<comment type="subunit">
    <text evidence="8">Heterotetramer, composed of two GyrA and two GyrB chains. In the heterotetramer, GyrA contains the active site tyrosine that forms a transient covalent intermediate with DNA, while GyrB binds cofactors and catalyzes ATP hydrolysis.</text>
</comment>
<dbReference type="GO" id="GO:0006261">
    <property type="term" value="P:DNA-templated DNA replication"/>
    <property type="evidence" value="ECO:0007669"/>
    <property type="project" value="UniProtKB-UniRule"/>
</dbReference>
<keyword evidence="7 8" id="KW-0413">Isomerase</keyword>
<feature type="domain" description="Topo IIA-type catalytic" evidence="10">
    <location>
        <begin position="44"/>
        <end position="518"/>
    </location>
</feature>
<dbReference type="InterPro" id="IPR013757">
    <property type="entry name" value="Topo_IIA_A_a_sf"/>
</dbReference>
<dbReference type="CDD" id="cd00187">
    <property type="entry name" value="TOP4c"/>
    <property type="match status" value="1"/>
</dbReference>
<evidence type="ECO:0000256" key="9">
    <source>
        <dbReference type="PROSITE-ProRule" id="PRU01384"/>
    </source>
</evidence>
<dbReference type="Pfam" id="PF03989">
    <property type="entry name" value="DNA_gyraseA_C"/>
    <property type="match status" value="6"/>
</dbReference>
<keyword evidence="8" id="KW-0963">Cytoplasm</keyword>
<dbReference type="GO" id="GO:0005737">
    <property type="term" value="C:cytoplasm"/>
    <property type="evidence" value="ECO:0007669"/>
    <property type="project" value="UniProtKB-SubCell"/>
</dbReference>
<sequence length="837" mass="91943">MKKNTDPKNEPDNNIDKILPVDVVSEMKESYLAYAMSVITSRALPDVRDGLKPVHRRILFAMHEMGLTSTARFRKSATVVGDVLGKYHPHGDVAVYESMVGMVQDFSYRYPLVLGQGNFGSIDGDNAAAHRYTEAKMSRISSELLRDLEKETVDFRPNYDQTRKEPVVLPSSVPALLLNGTLGIAVGMATNIPSHNLAEVLDATTHLIENEDATTEDLMQHIKGPDFPTGGIAYGYKDMLHAYSSGRGGVVCRGEAEIVEQKPARPDGRSGGDGNFSIIITSIPFRVNKSNLIVAIAELVQEKKLEGIKGLRDESAKDIRIVIDLKSSAHPEKVLNYIYKNTQLESNFNFNIVALVDGVPQTLSLKSILEQFILHRKDVVKRRSAYDLRKAEEREHILLGLKKALDKIDRVISIIRGSKNSQIAKVNLMKEFKFSDLQATAILEMKLSKLAGLERQAVEDELKEKQKFIAEMKDLLASPKKILKIIAGELAEIRTKYADERRTKIVKGGVKEISDEDLVPEKETMLVLTAGGYVKCTDPSEYRAQKRGGVGVIDLETKEEDFVTMLVSGSTHSNLLFFTNLGKVYQMKMYEIPEGRRATKGKSIMNFLSLSGEEKVNSILAMPARNVSSIANAGGPKESLMLVTKNGTAKKMSSESFKDVRRSGIIAIRLDKDDQLISALITEKGDEVMIATGDGQSIRFKESDVREMGRTAGGVSGIKLGKGDLVIGVDVVKKDQKAGAFLTMSANGFGKKTDLKEYKVQRRGGSGIKTAKITSKTGKLIVAKVLTDGEEELIAMSKKGQVIRTSLKDISSLGRQTQGVTVMRLRAGDGIASLACI</sequence>
<dbReference type="EMBL" id="MFTS01000008">
    <property type="protein sequence ID" value="OGI67864.1"/>
    <property type="molecule type" value="Genomic_DNA"/>
</dbReference>
<dbReference type="InterPro" id="IPR005743">
    <property type="entry name" value="GyrA"/>
</dbReference>
<evidence type="ECO:0000256" key="3">
    <source>
        <dbReference type="ARBA" id="ARBA00022741"/>
    </source>
</evidence>
<evidence type="ECO:0000259" key="10">
    <source>
        <dbReference type="PROSITE" id="PS52040"/>
    </source>
</evidence>
<dbReference type="InterPro" id="IPR002205">
    <property type="entry name" value="Topo_IIA_dom_A"/>
</dbReference>
<evidence type="ECO:0000256" key="7">
    <source>
        <dbReference type="ARBA" id="ARBA00023235"/>
    </source>
</evidence>
<dbReference type="GO" id="GO:0034335">
    <property type="term" value="F:DNA negative supercoiling activity"/>
    <property type="evidence" value="ECO:0007669"/>
    <property type="project" value="UniProtKB-ARBA"/>
</dbReference>
<comment type="caution">
    <text evidence="11">The sequence shown here is derived from an EMBL/GenBank/DDBJ whole genome shotgun (WGS) entry which is preliminary data.</text>
</comment>
<accession>A0A1F6VE50</accession>
<dbReference type="InterPro" id="IPR035516">
    <property type="entry name" value="Gyrase/topoIV_suA_C"/>
</dbReference>
<feature type="short sequence motif" description="GyrA-box" evidence="8">
    <location>
        <begin position="545"/>
        <end position="551"/>
    </location>
</feature>
<name>A0A1F6VE50_9BACT</name>
<dbReference type="InterPro" id="IPR013760">
    <property type="entry name" value="Topo_IIA-like_dom_sf"/>
</dbReference>
<dbReference type="PANTHER" id="PTHR43493">
    <property type="entry name" value="DNA GYRASE/TOPOISOMERASE SUBUNIT A"/>
    <property type="match status" value="1"/>
</dbReference>
<evidence type="ECO:0000256" key="5">
    <source>
        <dbReference type="ARBA" id="ARBA00023029"/>
    </source>
</evidence>
<dbReference type="SUPFAM" id="SSF56719">
    <property type="entry name" value="Type II DNA topoisomerase"/>
    <property type="match status" value="1"/>
</dbReference>
<keyword evidence="5 8" id="KW-0799">Topoisomerase</keyword>
<dbReference type="InterPro" id="IPR050220">
    <property type="entry name" value="Type_II_DNA_Topoisomerases"/>
</dbReference>
<dbReference type="SMART" id="SM00434">
    <property type="entry name" value="TOP4c"/>
    <property type="match status" value="1"/>
</dbReference>
<proteinExistence type="inferred from homology"/>
<keyword evidence="4 8" id="KW-0067">ATP-binding</keyword>
<comment type="similarity">
    <text evidence="2 8">Belongs to the type II topoisomerase GyrA/ParC subunit family.</text>
</comment>
<comment type="subcellular location">
    <subcellularLocation>
        <location evidence="8">Cytoplasm</location>
    </subcellularLocation>
</comment>
<dbReference type="InterPro" id="IPR013758">
    <property type="entry name" value="Topo_IIA_A/C_ab"/>
</dbReference>
<evidence type="ECO:0000256" key="4">
    <source>
        <dbReference type="ARBA" id="ARBA00022840"/>
    </source>
</evidence>
<dbReference type="EC" id="5.6.2.2" evidence="8"/>
<dbReference type="Gene3D" id="1.10.268.10">
    <property type="entry name" value="Topoisomerase, domain 3"/>
    <property type="match status" value="1"/>
</dbReference>
<dbReference type="AlphaFoldDB" id="A0A1F6VE50"/>
<evidence type="ECO:0000256" key="6">
    <source>
        <dbReference type="ARBA" id="ARBA00023125"/>
    </source>
</evidence>
<comment type="function">
    <text evidence="8">A type II topoisomerase that negatively supercoils closed circular double-stranded (ds) DNA in an ATP-dependent manner to modulate DNA topology and maintain chromosomes in an underwound state. Negative supercoiling favors strand separation, and DNA replication, transcription, recombination and repair, all of which involve strand separation. Also able to catalyze the interconversion of other topological isomers of dsDNA rings, including catenanes and knotted rings. Type II topoisomerases break and join 2 DNA strands simultaneously in an ATP-dependent manner.</text>
</comment>
<feature type="active site" description="O-(5'-phospho-DNA)-tyrosine intermediate" evidence="8 9">
    <location>
        <position position="132"/>
    </location>
</feature>
<dbReference type="NCBIfam" id="NF004044">
    <property type="entry name" value="PRK05561.1"/>
    <property type="match status" value="1"/>
</dbReference>
<dbReference type="SUPFAM" id="SSF101904">
    <property type="entry name" value="GyrA/ParC C-terminal domain-like"/>
    <property type="match status" value="1"/>
</dbReference>
<evidence type="ECO:0000313" key="11">
    <source>
        <dbReference type="EMBL" id="OGI67864.1"/>
    </source>
</evidence>
<evidence type="ECO:0000256" key="8">
    <source>
        <dbReference type="HAMAP-Rule" id="MF_01897"/>
    </source>
</evidence>
<evidence type="ECO:0000256" key="1">
    <source>
        <dbReference type="ARBA" id="ARBA00000185"/>
    </source>
</evidence>
<dbReference type="InterPro" id="IPR006691">
    <property type="entry name" value="GyrA/parC_rep"/>
</dbReference>
<dbReference type="FunFam" id="1.10.268.10:FF:000001">
    <property type="entry name" value="DNA gyrase subunit A"/>
    <property type="match status" value="1"/>
</dbReference>
<protein>
    <recommendedName>
        <fullName evidence="8">DNA gyrase subunit A</fullName>
        <ecNumber evidence="8">5.6.2.2</ecNumber>
    </recommendedName>
</protein>
<dbReference type="NCBIfam" id="TIGR01063">
    <property type="entry name" value="gyrA"/>
    <property type="match status" value="1"/>
</dbReference>
<organism evidence="11 12">
    <name type="scientific">Candidatus Nomurabacteria bacterium RIFCSPHIGHO2_01_FULL_42_15</name>
    <dbReference type="NCBI Taxonomy" id="1801742"/>
    <lineage>
        <taxon>Bacteria</taxon>
        <taxon>Candidatus Nomuraibacteriota</taxon>
    </lineage>
</organism>
<dbReference type="Gene3D" id="2.120.10.90">
    <property type="entry name" value="DNA gyrase/topoisomerase IV, subunit A, C-terminal"/>
    <property type="match status" value="1"/>
</dbReference>
<dbReference type="GO" id="GO:0003677">
    <property type="term" value="F:DNA binding"/>
    <property type="evidence" value="ECO:0007669"/>
    <property type="project" value="UniProtKB-UniRule"/>
</dbReference>
<reference evidence="11 12" key="1">
    <citation type="journal article" date="2016" name="Nat. Commun.">
        <title>Thousands of microbial genomes shed light on interconnected biogeochemical processes in an aquifer system.</title>
        <authorList>
            <person name="Anantharaman K."/>
            <person name="Brown C.T."/>
            <person name="Hug L.A."/>
            <person name="Sharon I."/>
            <person name="Castelle C.J."/>
            <person name="Probst A.J."/>
            <person name="Thomas B.C."/>
            <person name="Singh A."/>
            <person name="Wilkins M.J."/>
            <person name="Karaoz U."/>
            <person name="Brodie E.L."/>
            <person name="Williams K.H."/>
            <person name="Hubbard S.S."/>
            <person name="Banfield J.F."/>
        </authorList>
    </citation>
    <scope>NUCLEOTIDE SEQUENCE [LARGE SCALE GENOMIC DNA]</scope>
</reference>
<comment type="miscellaneous">
    <text evidence="8">Few gyrases are as efficient as E.coli at forming negative supercoils. Not all organisms have 2 type II topoisomerases; in organisms with a single type II topoisomerase this enzyme also has to decatenate newly replicated chromosomes.</text>
</comment>
<dbReference type="Proteomes" id="UP000178235">
    <property type="component" value="Unassembled WGS sequence"/>
</dbReference>
<dbReference type="GO" id="GO:0009330">
    <property type="term" value="C:DNA topoisomerase type II (double strand cut, ATP-hydrolyzing) complex"/>
    <property type="evidence" value="ECO:0007669"/>
    <property type="project" value="TreeGrafter"/>
</dbReference>
<dbReference type="PROSITE" id="PS52040">
    <property type="entry name" value="TOPO_IIA"/>
    <property type="match status" value="1"/>
</dbReference>
<evidence type="ECO:0000256" key="2">
    <source>
        <dbReference type="ARBA" id="ARBA00008263"/>
    </source>
</evidence>
<evidence type="ECO:0000313" key="12">
    <source>
        <dbReference type="Proteomes" id="UP000178235"/>
    </source>
</evidence>
<gene>
    <name evidence="8" type="primary">gyrA</name>
    <name evidence="11" type="ORF">A2738_03215</name>
</gene>
<dbReference type="Pfam" id="PF00521">
    <property type="entry name" value="DNA_topoisoIV"/>
    <property type="match status" value="1"/>
</dbReference>
<dbReference type="Gene3D" id="3.90.199.10">
    <property type="entry name" value="Topoisomerase II, domain 5"/>
    <property type="match status" value="1"/>
</dbReference>
<dbReference type="GO" id="GO:0005694">
    <property type="term" value="C:chromosome"/>
    <property type="evidence" value="ECO:0007669"/>
    <property type="project" value="InterPro"/>
</dbReference>
<dbReference type="PANTHER" id="PTHR43493:SF5">
    <property type="entry name" value="DNA GYRASE SUBUNIT A, CHLOROPLASTIC_MITOCHONDRIAL"/>
    <property type="match status" value="1"/>
</dbReference>
<dbReference type="Gene3D" id="3.30.1360.40">
    <property type="match status" value="1"/>
</dbReference>
<comment type="catalytic activity">
    <reaction evidence="1 8 9">
        <text>ATP-dependent breakage, passage and rejoining of double-stranded DNA.</text>
        <dbReference type="EC" id="5.6.2.2"/>
    </reaction>
</comment>
<dbReference type="NCBIfam" id="NF004043">
    <property type="entry name" value="PRK05560.1"/>
    <property type="match status" value="1"/>
</dbReference>
<keyword evidence="3 8" id="KW-0547">Nucleotide-binding</keyword>
<dbReference type="HAMAP" id="MF_01897">
    <property type="entry name" value="GyrA"/>
    <property type="match status" value="1"/>
</dbReference>
<dbReference type="GO" id="GO:0005524">
    <property type="term" value="F:ATP binding"/>
    <property type="evidence" value="ECO:0007669"/>
    <property type="project" value="UniProtKB-UniRule"/>
</dbReference>
<keyword evidence="6 8" id="KW-0238">DNA-binding</keyword>